<reference evidence="2" key="1">
    <citation type="journal article" date="2014" name="BMC Genomics">
        <title>The genome sequence of the biocontrol fungus Metarhizium anisopliae and comparative genomics of Metarhizium species.</title>
        <authorList>
            <person name="Pattemore J.A."/>
            <person name="Hane J.K."/>
            <person name="Williams A.H."/>
            <person name="Wilson B.A."/>
            <person name="Stodart B.J."/>
            <person name="Ash G.J."/>
        </authorList>
    </citation>
    <scope>NUCLEOTIDE SEQUENCE [LARGE SCALE GENOMIC DNA]</scope>
    <source>
        <strain evidence="2">BRIP 53293</strain>
    </source>
</reference>
<dbReference type="EMBL" id="KE384718">
    <property type="protein sequence ID" value="KJK84511.1"/>
    <property type="molecule type" value="Genomic_DNA"/>
</dbReference>
<protein>
    <submittedName>
        <fullName evidence="1">Uncharacterized protein</fullName>
    </submittedName>
</protein>
<accession>A0A0D9PEN5</accession>
<evidence type="ECO:0000313" key="2">
    <source>
        <dbReference type="Proteomes" id="UP000054544"/>
    </source>
</evidence>
<keyword evidence="2" id="KW-1185">Reference proteome</keyword>
<dbReference type="AlphaFoldDB" id="A0A0D9PEN5"/>
<organism evidence="1 2">
    <name type="scientific">Metarhizium anisopliae BRIP 53293</name>
    <dbReference type="NCBI Taxonomy" id="1291518"/>
    <lineage>
        <taxon>Eukaryota</taxon>
        <taxon>Fungi</taxon>
        <taxon>Dikarya</taxon>
        <taxon>Ascomycota</taxon>
        <taxon>Pezizomycotina</taxon>
        <taxon>Sordariomycetes</taxon>
        <taxon>Hypocreomycetidae</taxon>
        <taxon>Hypocreales</taxon>
        <taxon>Clavicipitaceae</taxon>
        <taxon>Metarhizium</taxon>
    </lineage>
</organism>
<gene>
    <name evidence="1" type="ORF">H634G_00032</name>
</gene>
<dbReference type="Proteomes" id="UP000054544">
    <property type="component" value="Unassembled WGS sequence"/>
</dbReference>
<evidence type="ECO:0000313" key="1">
    <source>
        <dbReference type="EMBL" id="KJK84511.1"/>
    </source>
</evidence>
<name>A0A0D9PEN5_METAN</name>
<proteinExistence type="predicted"/>
<sequence length="172" mass="19266">MSDGLDNRRRFGVAKPYVLVPNDRLAGSGHYTFIINNCTIYSPQIPSQIPYEISNSPYDAATTVYGVQKVRYHLDAHIQWKDENGVVTTLEGRLRRNEDGTVDVMPRLDMIVALEEKNLDLLVTFWAARLWKEAKGNLKKPITWEDFKRIASGKTHMLSVGALGLAGASAAF</sequence>